<name>A0A8S1J1P7_9CHLO</name>
<evidence type="ECO:0000313" key="2">
    <source>
        <dbReference type="EMBL" id="CAD7699795.1"/>
    </source>
</evidence>
<accession>A0A8S1J1P7</accession>
<comment type="caution">
    <text evidence="2">The sequence shown here is derived from an EMBL/GenBank/DDBJ whole genome shotgun (WGS) entry which is preliminary data.</text>
</comment>
<feature type="domain" description="FAD-binding FR-type" evidence="1">
    <location>
        <begin position="84"/>
        <end position="219"/>
    </location>
</feature>
<dbReference type="InterPro" id="IPR017927">
    <property type="entry name" value="FAD-bd_FR_type"/>
</dbReference>
<organism evidence="2 3">
    <name type="scientific">Ostreobium quekettii</name>
    <dbReference type="NCBI Taxonomy" id="121088"/>
    <lineage>
        <taxon>Eukaryota</taxon>
        <taxon>Viridiplantae</taxon>
        <taxon>Chlorophyta</taxon>
        <taxon>core chlorophytes</taxon>
        <taxon>Ulvophyceae</taxon>
        <taxon>TCBD clade</taxon>
        <taxon>Bryopsidales</taxon>
        <taxon>Ostreobineae</taxon>
        <taxon>Ostreobiaceae</taxon>
        <taxon>Ostreobium</taxon>
    </lineage>
</organism>
<proteinExistence type="predicted"/>
<dbReference type="PROSITE" id="PS51384">
    <property type="entry name" value="FAD_FR"/>
    <property type="match status" value="1"/>
</dbReference>
<dbReference type="AlphaFoldDB" id="A0A8S1J1P7"/>
<keyword evidence="3" id="KW-1185">Reference proteome</keyword>
<dbReference type="PANTHER" id="PTHR47215">
    <property type="match status" value="1"/>
</dbReference>
<reference evidence="2" key="1">
    <citation type="submission" date="2020-12" db="EMBL/GenBank/DDBJ databases">
        <authorList>
            <person name="Iha C."/>
        </authorList>
    </citation>
    <scope>NUCLEOTIDE SEQUENCE</scope>
</reference>
<dbReference type="OrthoDB" id="538001at2759"/>
<evidence type="ECO:0000313" key="3">
    <source>
        <dbReference type="Proteomes" id="UP000708148"/>
    </source>
</evidence>
<dbReference type="PANTHER" id="PTHR47215:SF1">
    <property type="entry name" value="F9L1.8 PROTEIN"/>
    <property type="match status" value="1"/>
</dbReference>
<protein>
    <recommendedName>
        <fullName evidence="1">FAD-binding FR-type domain-containing protein</fullName>
    </recommendedName>
</protein>
<evidence type="ECO:0000259" key="1">
    <source>
        <dbReference type="PROSITE" id="PS51384"/>
    </source>
</evidence>
<dbReference type="GO" id="GO:0016491">
    <property type="term" value="F:oxidoreductase activity"/>
    <property type="evidence" value="ECO:0007669"/>
    <property type="project" value="InterPro"/>
</dbReference>
<sequence>MSSQQRSAGARSASWLHCREVGGYGCQSAARGVDRQGARPGCWPAGRRRSEGQACRAELDGGGGPAPQIGGDLLAGAEEARRNLRWSTGTVVENRAASADGNVRLMVMSVEDHVDYLEGRKVKRIQKAPRWIDDYKLPGQFVAVRPLGSDVSDNEPSPKTWKLLAISSSPYEARRESALLDASIIEILTDRGGEDDILGDLAPGGQIEVSQALGRGFASLFSSYVGLPSALEDRRPLLMLCAGTPGLSPLRSVLKWAPVQALATTRPIAIVYIAHTPVSAACLQEWDAWRDMGVKVVTLYLRQDGDEDVSDGRVKDLLETSIFESNNGLSDLMGGSLAECAVLMSGLPGSVATDIANRLAQQGVARERLLFCEFF</sequence>
<dbReference type="Gene3D" id="3.40.50.80">
    <property type="entry name" value="Nucleotide-binding domain of ferredoxin-NADP reductase (FNR) module"/>
    <property type="match status" value="1"/>
</dbReference>
<gene>
    <name evidence="2" type="ORF">OSTQU699_LOCUS5154</name>
</gene>
<dbReference type="InterPro" id="IPR039261">
    <property type="entry name" value="FNR_nucleotide-bd"/>
</dbReference>
<dbReference type="Proteomes" id="UP000708148">
    <property type="component" value="Unassembled WGS sequence"/>
</dbReference>
<dbReference type="EMBL" id="CAJHUC010001114">
    <property type="protein sequence ID" value="CAD7699795.1"/>
    <property type="molecule type" value="Genomic_DNA"/>
</dbReference>
<dbReference type="SUPFAM" id="SSF52343">
    <property type="entry name" value="Ferredoxin reductase-like, C-terminal NADP-linked domain"/>
    <property type="match status" value="1"/>
</dbReference>